<evidence type="ECO:0000256" key="1">
    <source>
        <dbReference type="ARBA" id="ARBA00006964"/>
    </source>
</evidence>
<dbReference type="NCBIfam" id="TIGR00486">
    <property type="entry name" value="YbgI_SA1388"/>
    <property type="match status" value="1"/>
</dbReference>
<dbReference type="GO" id="GO:0005737">
    <property type="term" value="C:cytoplasm"/>
    <property type="evidence" value="ECO:0007669"/>
    <property type="project" value="TreeGrafter"/>
</dbReference>
<comment type="similarity">
    <text evidence="1">Belongs to the GTP cyclohydrolase I type 2/NIF3 family.</text>
</comment>
<dbReference type="SUPFAM" id="SSF102705">
    <property type="entry name" value="NIF3 (NGG1p interacting factor 3)-like"/>
    <property type="match status" value="1"/>
</dbReference>
<gene>
    <name evidence="5" type="ORF">SSYRP_v1c03510</name>
</gene>
<dbReference type="OrthoDB" id="9792792at2"/>
<dbReference type="PATRIC" id="fig|1276229.3.peg.348"/>
<keyword evidence="3 4" id="KW-0479">Metal-binding</keyword>
<dbReference type="RefSeq" id="WP_016340594.1">
    <property type="nucleotide sequence ID" value="NC_021284.1"/>
</dbReference>
<dbReference type="PANTHER" id="PTHR13799">
    <property type="entry name" value="NGG1 INTERACTING FACTOR 3"/>
    <property type="match status" value="1"/>
</dbReference>
<dbReference type="InterPro" id="IPR036069">
    <property type="entry name" value="DUF34/NIF3_sf"/>
</dbReference>
<feature type="binding site" evidence="4">
    <location>
        <position position="214"/>
    </location>
    <ligand>
        <name>a divalent metal cation</name>
        <dbReference type="ChEBI" id="CHEBI:60240"/>
        <label>1</label>
    </ligand>
</feature>
<dbReference type="GO" id="GO:0046872">
    <property type="term" value="F:metal ion binding"/>
    <property type="evidence" value="ECO:0007669"/>
    <property type="project" value="UniProtKB-KW"/>
</dbReference>
<name>R4UIF2_9MOLU</name>
<feature type="binding site" evidence="4">
    <location>
        <position position="64"/>
    </location>
    <ligand>
        <name>a divalent metal cation</name>
        <dbReference type="ChEBI" id="CHEBI:60240"/>
        <label>2</label>
    </ligand>
</feature>
<evidence type="ECO:0000256" key="2">
    <source>
        <dbReference type="ARBA" id="ARBA00022112"/>
    </source>
</evidence>
<dbReference type="Proteomes" id="UP000013963">
    <property type="component" value="Chromosome"/>
</dbReference>
<feature type="binding site" evidence="4">
    <location>
        <position position="103"/>
    </location>
    <ligand>
        <name>a divalent metal cation</name>
        <dbReference type="ChEBI" id="CHEBI:60240"/>
        <label>1</label>
    </ligand>
</feature>
<feature type="binding site" evidence="4">
    <location>
        <position position="65"/>
    </location>
    <ligand>
        <name>a divalent metal cation</name>
        <dbReference type="ChEBI" id="CHEBI:60240"/>
        <label>1</label>
    </ligand>
</feature>
<proteinExistence type="inferred from homology"/>
<organism evidence="5 6">
    <name type="scientific">Spiroplasma syrphidicola EA-1</name>
    <dbReference type="NCBI Taxonomy" id="1276229"/>
    <lineage>
        <taxon>Bacteria</taxon>
        <taxon>Bacillati</taxon>
        <taxon>Mycoplasmatota</taxon>
        <taxon>Mollicutes</taxon>
        <taxon>Entomoplasmatales</taxon>
        <taxon>Spiroplasmataceae</taxon>
        <taxon>Spiroplasma</taxon>
    </lineage>
</organism>
<dbReference type="HOGENOM" id="CLU_037423_2_1_14"/>
<protein>
    <recommendedName>
        <fullName evidence="2">GTP cyclohydrolase 1 type 2 homolog</fullName>
    </recommendedName>
</protein>
<dbReference type="EMBL" id="CP005078">
    <property type="protein sequence ID" value="AGM25945.1"/>
    <property type="molecule type" value="Genomic_DNA"/>
</dbReference>
<feature type="binding site" evidence="4">
    <location>
        <position position="217"/>
    </location>
    <ligand>
        <name>a divalent metal cation</name>
        <dbReference type="ChEBI" id="CHEBI:60240"/>
        <label>1</label>
    </ligand>
</feature>
<evidence type="ECO:0000256" key="3">
    <source>
        <dbReference type="ARBA" id="ARBA00022723"/>
    </source>
</evidence>
<evidence type="ECO:0000313" key="6">
    <source>
        <dbReference type="Proteomes" id="UP000013963"/>
    </source>
</evidence>
<dbReference type="InterPro" id="IPR002678">
    <property type="entry name" value="DUF34/NIF3"/>
</dbReference>
<reference evidence="5 6" key="1">
    <citation type="journal article" date="2013" name="Genome Biol. Evol.">
        <title>Complete genomes of two dipteran-associated spiroplasmas provided insights into the origin, dynamics, and impacts of viral invasion in spiroplasma.</title>
        <authorList>
            <person name="Ku C."/>
            <person name="Lo W.S."/>
            <person name="Chen L.L."/>
            <person name="Kuo C.H."/>
        </authorList>
    </citation>
    <scope>NUCLEOTIDE SEQUENCE [LARGE SCALE GENOMIC DNA]</scope>
    <source>
        <strain evidence="5">EA-1</strain>
    </source>
</reference>
<dbReference type="Pfam" id="PF01784">
    <property type="entry name" value="DUF34_NIF3"/>
    <property type="match status" value="1"/>
</dbReference>
<dbReference type="KEGG" id="ssyr:SSYRP_v1c03510"/>
<dbReference type="STRING" id="1276229.SSYRP_v1c03510"/>
<dbReference type="PANTHER" id="PTHR13799:SF14">
    <property type="entry name" value="GTP CYCLOHYDROLASE 1 TYPE 2 HOMOLOG"/>
    <property type="match status" value="1"/>
</dbReference>
<accession>R4UIF2</accession>
<evidence type="ECO:0000256" key="4">
    <source>
        <dbReference type="PIRSR" id="PIRSR602678-1"/>
    </source>
</evidence>
<dbReference type="AlphaFoldDB" id="R4UIF2"/>
<keyword evidence="6" id="KW-1185">Reference proteome</keyword>
<dbReference type="eggNOG" id="COG0327">
    <property type="taxonomic scope" value="Bacteria"/>
</dbReference>
<dbReference type="FunFam" id="3.40.1390.30:FF:000001">
    <property type="entry name" value="GTP cyclohydrolase 1 type 2"/>
    <property type="match status" value="1"/>
</dbReference>
<evidence type="ECO:0000313" key="5">
    <source>
        <dbReference type="EMBL" id="AGM25945.1"/>
    </source>
</evidence>
<sequence>MQAKEIFKIIEADFPLRWAEKWDHCGHQYGKQTIAVNKIMVALDLTTAVINEAIKTKANLIITHHPFVFEKLKKEQKVPYKNKIFKLLDENNIIVYATHTNFDGKMNEAILATLAGEEIHSFTKNDHILKVATINTTANLISDNLKNLFEIDVVQHNLPDFNQKISTVAICAGAGGSYLNSLPAEIDLFITGEVKWTEWVIANEKNLNVICFNHYMENYYTKIFTQYLIEKFPDLTISSYKIKNIINYR</sequence>
<dbReference type="Gene3D" id="3.40.1390.30">
    <property type="entry name" value="NIF3 (NGG1p interacting factor 3)-like"/>
    <property type="match status" value="2"/>
</dbReference>